<keyword evidence="7" id="KW-0131">Cell cycle</keyword>
<feature type="compositionally biased region" description="Polar residues" evidence="8">
    <location>
        <begin position="48"/>
        <end position="62"/>
    </location>
</feature>
<sequence length="432" mass="45903">MASSSNRKSSSSASNASKPTFRRAGAKRAGSARAQRASRSQKARSRTSDQSVALRSQPSRTASGDFHQIRSYPASSRKSGVGGSPATRRTGRSQGRPASTGTASSKYKPVWVANRRETDRSATTKTAPSERTGATRSTREAPADASARVARKEPARAEGAPQRASLHRPRWLLFIAISVVVLIVLSVGAVIIVNSGLFAATDIQVRGSEHVSQQDAAQLTKVPDGATLLNVDAENIGADMLKNPWVDRVDIERRFPHTLIVTPHERTVVAIACIGTEDIAWAIGSDESWIAPVSLSVDDDGADEAKEPSTLTGIEAACAIAHASDAVVLTQVPANVMPASGRKVDTDVVLAGLKYAQGFSRDFISQIKSIDVTKVEGIEANLTSGVQVLLGEPEDIATKEKVIKRFLAQEKGVSLINVRTPGKYTFRGASTT</sequence>
<keyword evidence="4 9" id="KW-0812">Transmembrane</keyword>
<gene>
    <name evidence="11" type="ordered locus">Corgl_0764</name>
</gene>
<feature type="compositionally biased region" description="Low complexity" evidence="8">
    <location>
        <begin position="1"/>
        <end position="18"/>
    </location>
</feature>
<feature type="region of interest" description="Disordered" evidence="8">
    <location>
        <begin position="1"/>
        <end position="162"/>
    </location>
</feature>
<feature type="compositionally biased region" description="Polar residues" evidence="8">
    <location>
        <begin position="92"/>
        <end position="105"/>
    </location>
</feature>
<dbReference type="InterPro" id="IPR034746">
    <property type="entry name" value="POTRA"/>
</dbReference>
<dbReference type="KEGG" id="cgo:Corgl_0764"/>
<dbReference type="Gene3D" id="3.10.20.310">
    <property type="entry name" value="membrane protein fhac"/>
    <property type="match status" value="1"/>
</dbReference>
<dbReference type="PANTHER" id="PTHR37820:SF1">
    <property type="entry name" value="CELL DIVISION PROTEIN FTSQ"/>
    <property type="match status" value="1"/>
</dbReference>
<keyword evidence="12" id="KW-1185">Reference proteome</keyword>
<evidence type="ECO:0000256" key="1">
    <source>
        <dbReference type="ARBA" id="ARBA00004370"/>
    </source>
</evidence>
<dbReference type="OrthoDB" id="3173189at2"/>
<organism evidence="11 12">
    <name type="scientific">Coriobacterium glomerans (strain ATCC 49209 / DSM 20642 / JCM 10262 / PW2)</name>
    <dbReference type="NCBI Taxonomy" id="700015"/>
    <lineage>
        <taxon>Bacteria</taxon>
        <taxon>Bacillati</taxon>
        <taxon>Actinomycetota</taxon>
        <taxon>Coriobacteriia</taxon>
        <taxon>Coriobacteriales</taxon>
        <taxon>Coriobacteriaceae</taxon>
        <taxon>Coriobacterium</taxon>
    </lineage>
</organism>
<dbReference type="InterPro" id="IPR050487">
    <property type="entry name" value="FtsQ_DivIB"/>
</dbReference>
<dbReference type="EMBL" id="CP002628">
    <property type="protein sequence ID" value="AEB06878.1"/>
    <property type="molecule type" value="Genomic_DNA"/>
</dbReference>
<evidence type="ECO:0000256" key="7">
    <source>
        <dbReference type="ARBA" id="ARBA00023306"/>
    </source>
</evidence>
<feature type="domain" description="POTRA" evidence="10">
    <location>
        <begin position="198"/>
        <end position="266"/>
    </location>
</feature>
<dbReference type="PROSITE" id="PS51779">
    <property type="entry name" value="POTRA"/>
    <property type="match status" value="1"/>
</dbReference>
<reference evidence="12" key="1">
    <citation type="journal article" date="2013" name="Stand. Genomic Sci.">
        <title>Complete genome sequence of Coriobacterium glomerans type strain (PW2(T)) from the midgut of Pyrrhocoris apterus L. (red soldier bug).</title>
        <authorList>
            <person name="Stackebrandt E."/>
            <person name="Zeytun A."/>
            <person name="Lapidus A."/>
            <person name="Nolan M."/>
            <person name="Lucas S."/>
            <person name="Hammon N."/>
            <person name="Deshpande S."/>
            <person name="Cheng J.F."/>
            <person name="Tapia R."/>
            <person name="Goodwin L.A."/>
            <person name="Pitluck S."/>
            <person name="Liolios K."/>
            <person name="Pagani I."/>
            <person name="Ivanova N."/>
            <person name="Mavromatis K."/>
            <person name="Mikhailova N."/>
            <person name="Huntemann M."/>
            <person name="Pati A."/>
            <person name="Chen A."/>
            <person name="Palaniappan K."/>
            <person name="Chang Y.J."/>
            <person name="Land M."/>
            <person name="Hauser L."/>
            <person name="Rohde M."/>
            <person name="Pukall R."/>
            <person name="Goker M."/>
            <person name="Detter J.C."/>
            <person name="Woyke T."/>
            <person name="Bristow J."/>
            <person name="Eisen J.A."/>
            <person name="Markowitz V."/>
            <person name="Hugenholtz P."/>
            <person name="Kyrpides N.C."/>
            <person name="Klenk H.P."/>
        </authorList>
    </citation>
    <scope>NUCLEOTIDE SEQUENCE</scope>
    <source>
        <strain evidence="12">ATCC 49209 / DSM 20642 / JCM 10262 / PW2</strain>
    </source>
</reference>
<evidence type="ECO:0000256" key="2">
    <source>
        <dbReference type="ARBA" id="ARBA00022475"/>
    </source>
</evidence>
<feature type="compositionally biased region" description="Low complexity" evidence="8">
    <location>
        <begin position="27"/>
        <end position="38"/>
    </location>
</feature>
<dbReference type="PANTHER" id="PTHR37820">
    <property type="entry name" value="CELL DIVISION PROTEIN DIVIB"/>
    <property type="match status" value="1"/>
</dbReference>
<dbReference type="STRING" id="700015.Corgl_0764"/>
<comment type="subcellular location">
    <subcellularLocation>
        <location evidence="1">Membrane</location>
    </subcellularLocation>
</comment>
<evidence type="ECO:0000313" key="11">
    <source>
        <dbReference type="EMBL" id="AEB06878.1"/>
    </source>
</evidence>
<evidence type="ECO:0000256" key="5">
    <source>
        <dbReference type="ARBA" id="ARBA00022989"/>
    </source>
</evidence>
<keyword evidence="5 9" id="KW-1133">Transmembrane helix</keyword>
<feature type="compositionally biased region" description="Polar residues" evidence="8">
    <location>
        <begin position="123"/>
        <end position="136"/>
    </location>
</feature>
<name>F2NBR9_CORGP</name>
<proteinExistence type="predicted"/>
<dbReference type="AlphaFoldDB" id="F2NBR9"/>
<accession>F2NBR9</accession>
<keyword evidence="2" id="KW-1003">Cell membrane</keyword>
<evidence type="ECO:0000259" key="10">
    <source>
        <dbReference type="PROSITE" id="PS51779"/>
    </source>
</evidence>
<dbReference type="eggNOG" id="COG1589">
    <property type="taxonomic scope" value="Bacteria"/>
</dbReference>
<dbReference type="Pfam" id="PF08478">
    <property type="entry name" value="POTRA_1"/>
    <property type="match status" value="1"/>
</dbReference>
<feature type="transmembrane region" description="Helical" evidence="9">
    <location>
        <begin position="171"/>
        <end position="193"/>
    </location>
</feature>
<dbReference type="GO" id="GO:0005886">
    <property type="term" value="C:plasma membrane"/>
    <property type="evidence" value="ECO:0007669"/>
    <property type="project" value="TreeGrafter"/>
</dbReference>
<evidence type="ECO:0000256" key="3">
    <source>
        <dbReference type="ARBA" id="ARBA00022618"/>
    </source>
</evidence>
<evidence type="ECO:0000256" key="8">
    <source>
        <dbReference type="SAM" id="MobiDB-lite"/>
    </source>
</evidence>
<evidence type="ECO:0000256" key="4">
    <source>
        <dbReference type="ARBA" id="ARBA00022692"/>
    </source>
</evidence>
<dbReference type="InterPro" id="IPR013685">
    <property type="entry name" value="POTRA_FtsQ_type"/>
</dbReference>
<evidence type="ECO:0000256" key="6">
    <source>
        <dbReference type="ARBA" id="ARBA00023136"/>
    </source>
</evidence>
<evidence type="ECO:0000256" key="9">
    <source>
        <dbReference type="SAM" id="Phobius"/>
    </source>
</evidence>
<protein>
    <submittedName>
        <fullName evidence="11">Polypeptide-transport-associated domain protein FtsQ-type</fullName>
    </submittedName>
</protein>
<evidence type="ECO:0000313" key="12">
    <source>
        <dbReference type="Proteomes" id="UP000006851"/>
    </source>
</evidence>
<dbReference type="GO" id="GO:0051301">
    <property type="term" value="P:cell division"/>
    <property type="evidence" value="ECO:0007669"/>
    <property type="project" value="UniProtKB-KW"/>
</dbReference>
<keyword evidence="6 9" id="KW-0472">Membrane</keyword>
<dbReference type="Proteomes" id="UP000006851">
    <property type="component" value="Chromosome"/>
</dbReference>
<keyword evidence="3" id="KW-0132">Cell division</keyword>
<dbReference type="HOGENOM" id="CLU_053654_0_0_11"/>